<gene>
    <name evidence="1" type="ORF">EVAR_86000_1</name>
</gene>
<reference evidence="1 2" key="1">
    <citation type="journal article" date="2019" name="Commun. Biol.">
        <title>The bagworm genome reveals a unique fibroin gene that provides high tensile strength.</title>
        <authorList>
            <person name="Kono N."/>
            <person name="Nakamura H."/>
            <person name="Ohtoshi R."/>
            <person name="Tomita M."/>
            <person name="Numata K."/>
            <person name="Arakawa K."/>
        </authorList>
    </citation>
    <scope>NUCLEOTIDE SEQUENCE [LARGE SCALE GENOMIC DNA]</scope>
</reference>
<name>A0A4C1UJ99_EUMVA</name>
<dbReference type="AlphaFoldDB" id="A0A4C1UJ99"/>
<protein>
    <submittedName>
        <fullName evidence="1">Uncharacterized protein</fullName>
    </submittedName>
</protein>
<keyword evidence="2" id="KW-1185">Reference proteome</keyword>
<dbReference type="Proteomes" id="UP000299102">
    <property type="component" value="Unassembled WGS sequence"/>
</dbReference>
<accession>A0A4C1UJ99</accession>
<organism evidence="1 2">
    <name type="scientific">Eumeta variegata</name>
    <name type="common">Bagworm moth</name>
    <name type="synonym">Eumeta japonica</name>
    <dbReference type="NCBI Taxonomy" id="151549"/>
    <lineage>
        <taxon>Eukaryota</taxon>
        <taxon>Metazoa</taxon>
        <taxon>Ecdysozoa</taxon>
        <taxon>Arthropoda</taxon>
        <taxon>Hexapoda</taxon>
        <taxon>Insecta</taxon>
        <taxon>Pterygota</taxon>
        <taxon>Neoptera</taxon>
        <taxon>Endopterygota</taxon>
        <taxon>Lepidoptera</taxon>
        <taxon>Glossata</taxon>
        <taxon>Ditrysia</taxon>
        <taxon>Tineoidea</taxon>
        <taxon>Psychidae</taxon>
        <taxon>Oiketicinae</taxon>
        <taxon>Eumeta</taxon>
    </lineage>
</organism>
<evidence type="ECO:0000313" key="2">
    <source>
        <dbReference type="Proteomes" id="UP000299102"/>
    </source>
</evidence>
<sequence>MGPKNMQDLVSTEETCHFGQKRCTVKVDHNSSGGSRFTELLFVEVVNCPLSTLEALEDFQISRSPPPAAATNSRSLSVTM</sequence>
<dbReference type="EMBL" id="BGZK01000181">
    <property type="protein sequence ID" value="GBP26498.1"/>
    <property type="molecule type" value="Genomic_DNA"/>
</dbReference>
<comment type="caution">
    <text evidence="1">The sequence shown here is derived from an EMBL/GenBank/DDBJ whole genome shotgun (WGS) entry which is preliminary data.</text>
</comment>
<evidence type="ECO:0000313" key="1">
    <source>
        <dbReference type="EMBL" id="GBP26498.1"/>
    </source>
</evidence>
<proteinExistence type="predicted"/>